<dbReference type="Gene3D" id="3.50.50.60">
    <property type="entry name" value="FAD/NAD(P)-binding domain"/>
    <property type="match status" value="2"/>
</dbReference>
<dbReference type="EMBL" id="JANEYT010000013">
    <property type="protein sequence ID" value="MCQ1057998.1"/>
    <property type="molecule type" value="Genomic_DNA"/>
</dbReference>
<dbReference type="InterPro" id="IPR019480">
    <property type="entry name" value="Dihydroorotate_DH_Fe-S-bd"/>
</dbReference>
<proteinExistence type="predicted"/>
<organism evidence="3 4">
    <name type="scientific">Photobacterium pectinilyticum</name>
    <dbReference type="NCBI Taxonomy" id="2906793"/>
    <lineage>
        <taxon>Bacteria</taxon>
        <taxon>Pseudomonadati</taxon>
        <taxon>Pseudomonadota</taxon>
        <taxon>Gammaproteobacteria</taxon>
        <taxon>Vibrionales</taxon>
        <taxon>Vibrionaceae</taxon>
        <taxon>Photobacterium</taxon>
    </lineage>
</organism>
<dbReference type="InterPro" id="IPR039261">
    <property type="entry name" value="FNR_nucleotide-bd"/>
</dbReference>
<dbReference type="Pfam" id="PF10418">
    <property type="entry name" value="DHODB_Fe-S_bind"/>
    <property type="match status" value="1"/>
</dbReference>
<dbReference type="InterPro" id="IPR023753">
    <property type="entry name" value="FAD/NAD-binding_dom"/>
</dbReference>
<dbReference type="InterPro" id="IPR009051">
    <property type="entry name" value="Helical_ferredxn"/>
</dbReference>
<keyword evidence="4" id="KW-1185">Reference proteome</keyword>
<dbReference type="Pfam" id="PF07992">
    <property type="entry name" value="Pyr_redox_2"/>
    <property type="match status" value="1"/>
</dbReference>
<dbReference type="SUPFAM" id="SSF46548">
    <property type="entry name" value="alpha-helical ferredoxin"/>
    <property type="match status" value="1"/>
</dbReference>
<evidence type="ECO:0000313" key="4">
    <source>
        <dbReference type="Proteomes" id="UP001524460"/>
    </source>
</evidence>
<dbReference type="SUPFAM" id="SSF51971">
    <property type="entry name" value="Nucleotide-binding domain"/>
    <property type="match status" value="1"/>
</dbReference>
<protein>
    <submittedName>
        <fullName evidence="3">Sulfide/dihydroorotate dehydrogenase-like FAD/NAD-binding protein</fullName>
    </submittedName>
</protein>
<dbReference type="NCBIfam" id="NF009415">
    <property type="entry name" value="PRK12779.1"/>
    <property type="match status" value="1"/>
</dbReference>
<dbReference type="InterPro" id="IPR017927">
    <property type="entry name" value="FAD-bd_FR_type"/>
</dbReference>
<dbReference type="Gene3D" id="3.40.50.80">
    <property type="entry name" value="Nucleotide-binding domain of ferredoxin-NADP reductase (FNR) module"/>
    <property type="match status" value="1"/>
</dbReference>
<dbReference type="SUPFAM" id="SSF63380">
    <property type="entry name" value="Riboflavin synthase domain-like"/>
    <property type="match status" value="1"/>
</dbReference>
<dbReference type="PROSITE" id="PS51384">
    <property type="entry name" value="FAD_FR"/>
    <property type="match status" value="1"/>
</dbReference>
<name>A0ABT1MZU1_9GAMM</name>
<comment type="caution">
    <text evidence="3">The sequence shown here is derived from an EMBL/GenBank/DDBJ whole genome shotgun (WGS) entry which is preliminary data.</text>
</comment>
<reference evidence="3 4" key="1">
    <citation type="submission" date="2022-07" db="EMBL/GenBank/DDBJ databases">
        <title>Photobacterium pectinilyticum sp. nov., a marine bacterium isolated from surface seawater of Qingdao offshore.</title>
        <authorList>
            <person name="Wang X."/>
        </authorList>
    </citation>
    <scope>NUCLEOTIDE SEQUENCE [LARGE SCALE GENOMIC DNA]</scope>
    <source>
        <strain evidence="3 4">ZSDE20</strain>
    </source>
</reference>
<sequence length="933" mass="102646">MSELVTKSESTKAESTPSRVSQSQRELMLKRMEQNPQRFQQMVIEESMQLIRETLKQGKLSAEFTEKLWQLLLANNELSVALQRYLWRIPLKQKRAFVQALDTHLSGRYPMFKGLSVGWPGSNNIPPYVRPAEERNKDFDLVSQGYLGYMGLGYSLREVELFVWLEVIRDKQCEDRPCEIGVPQCDRNGNPAEENDGGCPVKIHIPQVLNLMGEGRFKAAFELVRDANPLPNVTGRVCPQELQCQGVCTHNDRPIEIGQLEWFLPQRERELSNGEPPKPADINPWVAATKPPVAIVGSGPSGLINAYLLAKAGYPVTVFEAFHVLGGVLRYGIPEFRLPNQLIDDVVEKIKALGGRFVANYIVGKTATLEDLKRAGFTRIFVGTGAGLPRFMNVPGEHLLNIMSANEFLTRVNLMHANEPDYETPMPDMDGKEVMIIGGGNTAMDAARTACRLGANVTIVYRRTQQEMPARVEEQHHALEEGVVLKELRSPCEFNGDKNHTLASAKLDVMALGEPDASGRRRPQSTGEFELMKVDFAIMALGNSSNPIVKDANPDLNTSKWGTLLLNKGSQETSLSGVYSGGDATRGGSTAIKAAGDGQAAAREIMGQLDFNTKEVEGLVAQASRYTDIGQAAPKIVKRRQLTDEIVEFTITSPLIAQSAKAGQFVRVLADEKGELIPLTLADWDAEAGTIELVIQGLGTSSKLINQMQEGDCFEAIAGPLGQASHVVKHPDNQSVIFTAGGVGLPAVYPIMRAHLEIGNKVTLISGFRSQTHSFWTAEGDKVENLRAAYPEQLEVVYASNDGTLGIEGFVTNPLEERLIQHREANDANAEQTIAEVITIGPPMMMRAVSDQTLGYEVPCVASLNSIMVDATGMCGACMVPVMENGKLIRKHACIDGPEINSHVIDWDKFLPRFNQFKPQERQSQIAHKLIEE</sequence>
<dbReference type="Gene3D" id="1.10.1060.10">
    <property type="entry name" value="Alpha-helical ferredoxin"/>
    <property type="match status" value="1"/>
</dbReference>
<evidence type="ECO:0000256" key="1">
    <source>
        <dbReference type="SAM" id="MobiDB-lite"/>
    </source>
</evidence>
<dbReference type="NCBIfam" id="NF004862">
    <property type="entry name" value="PRK06222.1"/>
    <property type="match status" value="1"/>
</dbReference>
<gene>
    <name evidence="3" type="ORF">NHN17_08005</name>
</gene>
<dbReference type="CDD" id="cd06219">
    <property type="entry name" value="DHOD_e_trans_like1"/>
    <property type="match status" value="1"/>
</dbReference>
<dbReference type="PANTHER" id="PTHR42783:SF3">
    <property type="entry name" value="GLUTAMATE SYNTHASE [NADPH] SMALL CHAIN-RELATED"/>
    <property type="match status" value="1"/>
</dbReference>
<dbReference type="PRINTS" id="PR00419">
    <property type="entry name" value="ADXRDTASE"/>
</dbReference>
<dbReference type="InterPro" id="IPR036188">
    <property type="entry name" value="FAD/NAD-bd_sf"/>
</dbReference>
<dbReference type="InterPro" id="IPR028261">
    <property type="entry name" value="DPD_II"/>
</dbReference>
<evidence type="ECO:0000313" key="3">
    <source>
        <dbReference type="EMBL" id="MCQ1057998.1"/>
    </source>
</evidence>
<accession>A0ABT1MZU1</accession>
<dbReference type="PANTHER" id="PTHR42783">
    <property type="entry name" value="GLUTAMATE SYNTHASE [NADPH] SMALL CHAIN"/>
    <property type="match status" value="1"/>
</dbReference>
<feature type="domain" description="FAD-binding FR-type" evidence="2">
    <location>
        <begin position="629"/>
        <end position="727"/>
    </location>
</feature>
<evidence type="ECO:0000259" key="2">
    <source>
        <dbReference type="PROSITE" id="PS51384"/>
    </source>
</evidence>
<dbReference type="Pfam" id="PF14691">
    <property type="entry name" value="Fer4_20"/>
    <property type="match status" value="1"/>
</dbReference>
<dbReference type="Proteomes" id="UP001524460">
    <property type="component" value="Unassembled WGS sequence"/>
</dbReference>
<feature type="region of interest" description="Disordered" evidence="1">
    <location>
        <begin position="1"/>
        <end position="23"/>
    </location>
</feature>
<dbReference type="Gene3D" id="2.40.30.10">
    <property type="entry name" value="Translation factors"/>
    <property type="match status" value="1"/>
</dbReference>
<dbReference type="SUPFAM" id="SSF52343">
    <property type="entry name" value="Ferredoxin reductase-like, C-terminal NADP-linked domain"/>
    <property type="match status" value="1"/>
</dbReference>
<dbReference type="RefSeq" id="WP_255041737.1">
    <property type="nucleotide sequence ID" value="NZ_JANEYT010000013.1"/>
</dbReference>
<dbReference type="InterPro" id="IPR017938">
    <property type="entry name" value="Riboflavin_synthase-like_b-brl"/>
</dbReference>